<dbReference type="EMBL" id="CP048000">
    <property type="protein sequence ID" value="QHQ60191.1"/>
    <property type="molecule type" value="Genomic_DNA"/>
</dbReference>
<accession>A0A6P1TJH3</accession>
<evidence type="ECO:0000256" key="1">
    <source>
        <dbReference type="ARBA" id="ARBA00023125"/>
    </source>
</evidence>
<dbReference type="PRINTS" id="PR00455">
    <property type="entry name" value="HTHTETR"/>
</dbReference>
<dbReference type="PANTHER" id="PTHR43479">
    <property type="entry name" value="ACREF/ENVCD OPERON REPRESSOR-RELATED"/>
    <property type="match status" value="1"/>
</dbReference>
<keyword evidence="1 2" id="KW-0238">DNA-binding</keyword>
<dbReference type="PROSITE" id="PS50977">
    <property type="entry name" value="HTH_TETR_2"/>
    <property type="match status" value="1"/>
</dbReference>
<dbReference type="GO" id="GO:0003677">
    <property type="term" value="F:DNA binding"/>
    <property type="evidence" value="ECO:0007669"/>
    <property type="project" value="UniProtKB-UniRule"/>
</dbReference>
<evidence type="ECO:0000256" key="2">
    <source>
        <dbReference type="PROSITE-ProRule" id="PRU00335"/>
    </source>
</evidence>
<dbReference type="InterPro" id="IPR009057">
    <property type="entry name" value="Homeodomain-like_sf"/>
</dbReference>
<evidence type="ECO:0000313" key="4">
    <source>
        <dbReference type="EMBL" id="QHQ60191.1"/>
    </source>
</evidence>
<evidence type="ECO:0000313" key="5">
    <source>
        <dbReference type="Proteomes" id="UP000464314"/>
    </source>
</evidence>
<dbReference type="InterPro" id="IPR001647">
    <property type="entry name" value="HTH_TetR"/>
</dbReference>
<name>A0A6P1TJH3_9FIRM</name>
<organism evidence="4 5">
    <name type="scientific">Anaerocolumna sedimenticola</name>
    <dbReference type="NCBI Taxonomy" id="2696063"/>
    <lineage>
        <taxon>Bacteria</taxon>
        <taxon>Bacillati</taxon>
        <taxon>Bacillota</taxon>
        <taxon>Clostridia</taxon>
        <taxon>Lachnospirales</taxon>
        <taxon>Lachnospiraceae</taxon>
        <taxon>Anaerocolumna</taxon>
    </lineage>
</organism>
<dbReference type="InterPro" id="IPR050624">
    <property type="entry name" value="HTH-type_Tx_Regulator"/>
</dbReference>
<dbReference type="RefSeq" id="WP_161837027.1">
    <property type="nucleotide sequence ID" value="NZ_CP048000.1"/>
</dbReference>
<reference evidence="4 5" key="1">
    <citation type="submission" date="2020-01" db="EMBL/GenBank/DDBJ databases">
        <title>Genome analysis of Anaerocolumna sp. CBA3638.</title>
        <authorList>
            <person name="Kim J."/>
            <person name="Roh S.W."/>
        </authorList>
    </citation>
    <scope>NUCLEOTIDE SEQUENCE [LARGE SCALE GENOMIC DNA]</scope>
    <source>
        <strain evidence="4 5">CBA3638</strain>
    </source>
</reference>
<dbReference type="SUPFAM" id="SSF48498">
    <property type="entry name" value="Tetracyclin repressor-like, C-terminal domain"/>
    <property type="match status" value="1"/>
</dbReference>
<feature type="domain" description="HTH tetR-type" evidence="3">
    <location>
        <begin position="8"/>
        <end position="68"/>
    </location>
</feature>
<keyword evidence="5" id="KW-1185">Reference proteome</keyword>
<dbReference type="SUPFAM" id="SSF46689">
    <property type="entry name" value="Homeodomain-like"/>
    <property type="match status" value="1"/>
</dbReference>
<feature type="DNA-binding region" description="H-T-H motif" evidence="2">
    <location>
        <begin position="31"/>
        <end position="50"/>
    </location>
</feature>
<dbReference type="AlphaFoldDB" id="A0A6P1TJH3"/>
<dbReference type="PANTHER" id="PTHR43479:SF20">
    <property type="entry name" value="HTH TETR-TYPE DOMAIN-CONTAINING PROTEIN"/>
    <property type="match status" value="1"/>
</dbReference>
<gene>
    <name evidence="4" type="ORF">Ana3638_04855</name>
</gene>
<dbReference type="Proteomes" id="UP000464314">
    <property type="component" value="Chromosome"/>
</dbReference>
<dbReference type="KEGG" id="anr:Ana3638_04855"/>
<sequence length="191" mass="22010">MKQSYHHTNLRNELIEVGIKMVQEVGVDKLSLRKLASLCGVSEAAPYKHFASKENLLTAMQEYVTQQLMNCLQKAAECTEQTNPTESILHMGKAYVLFFMNNPEYYAFLFLHSNLSINLSANENLESYPPFQYYRNQVFQVYRALGYSDGRIQYGLIAMWAKVHGIVAIIAMKNVVIDFEWEQVLNQILIE</sequence>
<evidence type="ECO:0000259" key="3">
    <source>
        <dbReference type="PROSITE" id="PS50977"/>
    </source>
</evidence>
<dbReference type="Gene3D" id="1.10.357.10">
    <property type="entry name" value="Tetracycline Repressor, domain 2"/>
    <property type="match status" value="1"/>
</dbReference>
<dbReference type="InterPro" id="IPR036271">
    <property type="entry name" value="Tet_transcr_reg_TetR-rel_C_sf"/>
</dbReference>
<dbReference type="Pfam" id="PF00440">
    <property type="entry name" value="TetR_N"/>
    <property type="match status" value="1"/>
</dbReference>
<proteinExistence type="predicted"/>
<protein>
    <submittedName>
        <fullName evidence="4">TetR family transcriptional regulator</fullName>
    </submittedName>
</protein>